<evidence type="ECO:0000256" key="1">
    <source>
        <dbReference type="SAM" id="Phobius"/>
    </source>
</evidence>
<gene>
    <name evidence="2" type="ORF">Mal4_57420</name>
</gene>
<protein>
    <recommendedName>
        <fullName evidence="4">Prepilin-type N-terminal cleavage/methylation domain-containing protein</fullName>
    </recommendedName>
</protein>
<dbReference type="InterPro" id="IPR045584">
    <property type="entry name" value="Pilin-like"/>
</dbReference>
<accession>A0A517ZFX5</accession>
<dbReference type="Proteomes" id="UP000320496">
    <property type="component" value="Chromosome"/>
</dbReference>
<dbReference type="PROSITE" id="PS00409">
    <property type="entry name" value="PROKAR_NTER_METHYL"/>
    <property type="match status" value="1"/>
</dbReference>
<dbReference type="RefSeq" id="WP_145372698.1">
    <property type="nucleotide sequence ID" value="NZ_CP036275.1"/>
</dbReference>
<name>A0A517ZFX5_9PLAN</name>
<organism evidence="2 3">
    <name type="scientific">Maioricimonas rarisocia</name>
    <dbReference type="NCBI Taxonomy" id="2528026"/>
    <lineage>
        <taxon>Bacteria</taxon>
        <taxon>Pseudomonadati</taxon>
        <taxon>Planctomycetota</taxon>
        <taxon>Planctomycetia</taxon>
        <taxon>Planctomycetales</taxon>
        <taxon>Planctomycetaceae</taxon>
        <taxon>Maioricimonas</taxon>
    </lineage>
</organism>
<evidence type="ECO:0000313" key="2">
    <source>
        <dbReference type="EMBL" id="QDU41375.1"/>
    </source>
</evidence>
<dbReference type="AlphaFoldDB" id="A0A517ZFX5"/>
<keyword evidence="3" id="KW-1185">Reference proteome</keyword>
<keyword evidence="1" id="KW-0472">Membrane</keyword>
<dbReference type="Gene3D" id="3.30.700.10">
    <property type="entry name" value="Glycoprotein, Type 4 Pilin"/>
    <property type="match status" value="1"/>
</dbReference>
<dbReference type="SUPFAM" id="SSF54523">
    <property type="entry name" value="Pili subunits"/>
    <property type="match status" value="1"/>
</dbReference>
<dbReference type="KEGG" id="mri:Mal4_57420"/>
<dbReference type="Pfam" id="PF07963">
    <property type="entry name" value="N_methyl"/>
    <property type="match status" value="1"/>
</dbReference>
<sequence>MQRTTTSRRPRSQPGGFTLVELLVALTIFLILATLTIGAFQNDTVDRVAGATGQLKAAIDGARSRAIKDKQLRGVRLVVDQNNDRWCTSLLYVGANNTDEGDVADGRTVNVTTSTRVEAPSGSDLFTEWQAMIRRGILTGDRGLRIQIPKDTGMWYPVIGVDSMNARLALGIPYAHWQGSTISGLDYRLELGAAPLEGEDPIILPRGTVIDLDGCKLPVSWRDGSPYSSTMDIMFTPRGTVVGDVLVEGIIHLYIADVVDASLNTALSGRPVSAGTSIGVIPADPSKDHRMVTLFAQTGQLTSTPVNVGSGDTVGTFNDEVAPSPYDYAIRGEEAN</sequence>
<keyword evidence="1" id="KW-1133">Transmembrane helix</keyword>
<dbReference type="InterPro" id="IPR012902">
    <property type="entry name" value="N_methyl_site"/>
</dbReference>
<dbReference type="OrthoDB" id="209692at2"/>
<feature type="transmembrane region" description="Helical" evidence="1">
    <location>
        <begin position="20"/>
        <end position="40"/>
    </location>
</feature>
<dbReference type="NCBIfam" id="TIGR02532">
    <property type="entry name" value="IV_pilin_GFxxxE"/>
    <property type="match status" value="1"/>
</dbReference>
<keyword evidence="1" id="KW-0812">Transmembrane</keyword>
<proteinExistence type="predicted"/>
<dbReference type="EMBL" id="CP036275">
    <property type="protein sequence ID" value="QDU41375.1"/>
    <property type="molecule type" value="Genomic_DNA"/>
</dbReference>
<reference evidence="2 3" key="1">
    <citation type="submission" date="2019-02" db="EMBL/GenBank/DDBJ databases">
        <title>Deep-cultivation of Planctomycetes and their phenomic and genomic characterization uncovers novel biology.</title>
        <authorList>
            <person name="Wiegand S."/>
            <person name="Jogler M."/>
            <person name="Boedeker C."/>
            <person name="Pinto D."/>
            <person name="Vollmers J."/>
            <person name="Rivas-Marin E."/>
            <person name="Kohn T."/>
            <person name="Peeters S.H."/>
            <person name="Heuer A."/>
            <person name="Rast P."/>
            <person name="Oberbeckmann S."/>
            <person name="Bunk B."/>
            <person name="Jeske O."/>
            <person name="Meyerdierks A."/>
            <person name="Storesund J.E."/>
            <person name="Kallscheuer N."/>
            <person name="Luecker S."/>
            <person name="Lage O.M."/>
            <person name="Pohl T."/>
            <person name="Merkel B.J."/>
            <person name="Hornburger P."/>
            <person name="Mueller R.-W."/>
            <person name="Bruemmer F."/>
            <person name="Labrenz M."/>
            <person name="Spormann A.M."/>
            <person name="Op den Camp H."/>
            <person name="Overmann J."/>
            <person name="Amann R."/>
            <person name="Jetten M.S.M."/>
            <person name="Mascher T."/>
            <person name="Medema M.H."/>
            <person name="Devos D.P."/>
            <person name="Kaster A.-K."/>
            <person name="Ovreas L."/>
            <person name="Rohde M."/>
            <person name="Galperin M.Y."/>
            <person name="Jogler C."/>
        </authorList>
    </citation>
    <scope>NUCLEOTIDE SEQUENCE [LARGE SCALE GENOMIC DNA]</scope>
    <source>
        <strain evidence="2 3">Mal4</strain>
    </source>
</reference>
<evidence type="ECO:0000313" key="3">
    <source>
        <dbReference type="Proteomes" id="UP000320496"/>
    </source>
</evidence>
<evidence type="ECO:0008006" key="4">
    <source>
        <dbReference type="Google" id="ProtNLM"/>
    </source>
</evidence>